<dbReference type="RefSeq" id="WP_029162855.1">
    <property type="nucleotide sequence ID" value="NZ_CP009933.1"/>
</dbReference>
<accession>A0A0E3K4B1</accession>
<proteinExistence type="predicted"/>
<protein>
    <submittedName>
        <fullName evidence="1">Uncharacterized protein</fullName>
    </submittedName>
</protein>
<dbReference type="HOGENOM" id="CLU_870710_0_0_9"/>
<sequence length="319" mass="38512">MEKFKDNLTEEEFKIEAVEFYNKYKKHEETFKLIQSKEFIDTLSKLYNLINKNTNRIIIKTYENIEDKKRIMMERYSMNQYKFIALSDKSEIIEIYNYDKVAAYALISYENEIDFGQYAFLHFINFINNKDSKNYKKFERLIIQKIKSKSILYFDRTISFQSDDNKDERALEEIKNMGYICIWKNCTIELNIGDFSESKLKVNMKKVKNIDMDYTAIGKIIPSRFENRNNIYEGILQKEKFFVNIVNKQDKAFVNFYIYNGKLDDKDYIIEVYKITFKFLLEHNINKLVTFISPENIMLLNNTININVLQNIYWLRKQL</sequence>
<dbReference type="Proteomes" id="UP000033115">
    <property type="component" value="Chromosome"/>
</dbReference>
<reference evidence="1 2" key="1">
    <citation type="journal article" date="2015" name="J. Biotechnol.">
        <title>Complete genome sequence of a malodorant-producing acetogen, Clostridium scatologenes ATCC 25775(T).</title>
        <authorList>
            <person name="Zhu Z."/>
            <person name="Guo T."/>
            <person name="Zheng H."/>
            <person name="Song T."/>
            <person name="Ouyang P."/>
            <person name="Xie J."/>
        </authorList>
    </citation>
    <scope>NUCLEOTIDE SEQUENCE [LARGE SCALE GENOMIC DNA]</scope>
    <source>
        <strain evidence="1 2">ATCC 25775</strain>
    </source>
</reference>
<name>A0A0E3K4B1_CLOSL</name>
<dbReference type="KEGG" id="csq:CSCA_4699"/>
<dbReference type="AlphaFoldDB" id="A0A0E3K4B1"/>
<keyword evidence="2" id="KW-1185">Reference proteome</keyword>
<evidence type="ECO:0000313" key="1">
    <source>
        <dbReference type="EMBL" id="AKA71824.1"/>
    </source>
</evidence>
<gene>
    <name evidence="1" type="ORF">CSCA_4699</name>
</gene>
<dbReference type="STRING" id="1548.CSCA_4699"/>
<organism evidence="1 2">
    <name type="scientific">Clostridium scatologenes</name>
    <dbReference type="NCBI Taxonomy" id="1548"/>
    <lineage>
        <taxon>Bacteria</taxon>
        <taxon>Bacillati</taxon>
        <taxon>Bacillota</taxon>
        <taxon>Clostridia</taxon>
        <taxon>Eubacteriales</taxon>
        <taxon>Clostridiaceae</taxon>
        <taxon>Clostridium</taxon>
    </lineage>
</organism>
<evidence type="ECO:0000313" key="2">
    <source>
        <dbReference type="Proteomes" id="UP000033115"/>
    </source>
</evidence>
<dbReference type="EMBL" id="CP009933">
    <property type="protein sequence ID" value="AKA71824.1"/>
    <property type="molecule type" value="Genomic_DNA"/>
</dbReference>